<protein>
    <submittedName>
        <fullName evidence="3">Phosphoesterase RecJ-like protein</fullName>
    </submittedName>
</protein>
<evidence type="ECO:0000259" key="1">
    <source>
        <dbReference type="Pfam" id="PF01368"/>
    </source>
</evidence>
<dbReference type="OrthoDB" id="9803668at2"/>
<accession>A0A562VPE6</accession>
<evidence type="ECO:0000259" key="2">
    <source>
        <dbReference type="Pfam" id="PF02272"/>
    </source>
</evidence>
<gene>
    <name evidence="3" type="ORF">JN12_01464</name>
</gene>
<keyword evidence="4" id="KW-1185">Reference proteome</keyword>
<dbReference type="AlphaFoldDB" id="A0A562VPE6"/>
<dbReference type="Pfam" id="PF02272">
    <property type="entry name" value="DHHA1"/>
    <property type="match status" value="1"/>
</dbReference>
<dbReference type="SUPFAM" id="SSF64182">
    <property type="entry name" value="DHH phosphoesterases"/>
    <property type="match status" value="1"/>
</dbReference>
<evidence type="ECO:0000313" key="3">
    <source>
        <dbReference type="EMBL" id="TWJ19664.1"/>
    </source>
</evidence>
<dbReference type="GO" id="GO:0003676">
    <property type="term" value="F:nucleic acid binding"/>
    <property type="evidence" value="ECO:0007669"/>
    <property type="project" value="InterPro"/>
</dbReference>
<reference evidence="3 4" key="1">
    <citation type="submission" date="2019-07" db="EMBL/GenBank/DDBJ databases">
        <title>Genomic Encyclopedia of Archaeal and Bacterial Type Strains, Phase II (KMG-II): from individual species to whole genera.</title>
        <authorList>
            <person name="Goeker M."/>
        </authorList>
    </citation>
    <scope>NUCLEOTIDE SEQUENCE [LARGE SCALE GENOMIC DNA]</scope>
    <source>
        <strain evidence="3 4">ATCC BAA-1139</strain>
    </source>
</reference>
<sequence length="318" mass="34486">MLNEIIRAIRSHHHFLITTHEGPDGDAVGSSLALASYLRLLGKDVTVYSCDSFPELYRFLPGFDSAVTELPDKAFDVCFVLDVGEFKRAGREIGRSQRLGRVINIDHHKGCDRFGAINLIDPQASATGALIYRIIKAAGDAVDYETALSIYTAVITDTGSFRYSNADPEAFAIAGEMIATGINAWDISEKLYESQPRQRLELLAQALSTLTISPCGAYASVTVTLEMYARTGGCPELTDGFVNYPRSIQGVEVSVFFRELEPDKYKVGFRSKGKVDVSELAAAFGGGGHHNAAGCTVAGAYADVTSRVFDHLSRALKL</sequence>
<dbReference type="Gene3D" id="3.10.310.30">
    <property type="match status" value="1"/>
</dbReference>
<dbReference type="PANTHER" id="PTHR47618:SF1">
    <property type="entry name" value="BIFUNCTIONAL OLIGORIBONUCLEASE AND PAP PHOSPHATASE NRNA"/>
    <property type="match status" value="1"/>
</dbReference>
<dbReference type="Pfam" id="PF01368">
    <property type="entry name" value="DHH"/>
    <property type="match status" value="1"/>
</dbReference>
<feature type="domain" description="DHHA1" evidence="2">
    <location>
        <begin position="239"/>
        <end position="299"/>
    </location>
</feature>
<dbReference type="Gene3D" id="3.90.1640.10">
    <property type="entry name" value="inorganic pyrophosphatase (n-terminal core)"/>
    <property type="match status" value="1"/>
</dbReference>
<feature type="domain" description="DDH" evidence="1">
    <location>
        <begin position="15"/>
        <end position="147"/>
    </location>
</feature>
<dbReference type="PANTHER" id="PTHR47618">
    <property type="entry name" value="BIFUNCTIONAL OLIGORIBONUCLEASE AND PAP PHOSPHATASE NRNA"/>
    <property type="match status" value="1"/>
</dbReference>
<dbReference type="InterPro" id="IPR001667">
    <property type="entry name" value="DDH_dom"/>
</dbReference>
<dbReference type="InterPro" id="IPR038763">
    <property type="entry name" value="DHH_sf"/>
</dbReference>
<evidence type="ECO:0000313" key="4">
    <source>
        <dbReference type="Proteomes" id="UP000319449"/>
    </source>
</evidence>
<organism evidence="3 4">
    <name type="scientific">Geobacter argillaceus</name>
    <dbReference type="NCBI Taxonomy" id="345631"/>
    <lineage>
        <taxon>Bacteria</taxon>
        <taxon>Pseudomonadati</taxon>
        <taxon>Thermodesulfobacteriota</taxon>
        <taxon>Desulfuromonadia</taxon>
        <taxon>Geobacterales</taxon>
        <taxon>Geobacteraceae</taxon>
        <taxon>Geobacter</taxon>
    </lineage>
</organism>
<dbReference type="EMBL" id="VLLN01000007">
    <property type="protein sequence ID" value="TWJ19664.1"/>
    <property type="molecule type" value="Genomic_DNA"/>
</dbReference>
<dbReference type="InterPro" id="IPR051319">
    <property type="entry name" value="Oligoribo/pAp-PDE_c-di-AMP_PDE"/>
</dbReference>
<dbReference type="RefSeq" id="WP_145020496.1">
    <property type="nucleotide sequence ID" value="NZ_VLLN01000007.1"/>
</dbReference>
<comment type="caution">
    <text evidence="3">The sequence shown here is derived from an EMBL/GenBank/DDBJ whole genome shotgun (WGS) entry which is preliminary data.</text>
</comment>
<proteinExistence type="predicted"/>
<name>A0A562VPE6_9BACT</name>
<dbReference type="InterPro" id="IPR003156">
    <property type="entry name" value="DHHA1_dom"/>
</dbReference>
<dbReference type="Proteomes" id="UP000319449">
    <property type="component" value="Unassembled WGS sequence"/>
</dbReference>